<dbReference type="Pfam" id="PF05649">
    <property type="entry name" value="Peptidase_M13_N"/>
    <property type="match status" value="1"/>
</dbReference>
<keyword evidence="3" id="KW-0732">Signal</keyword>
<protein>
    <recommendedName>
        <fullName evidence="4">Peptidase M13 N-terminal domain-containing protein</fullName>
    </recommendedName>
</protein>
<feature type="domain" description="Peptidase M13 N-terminal" evidence="4">
    <location>
        <begin position="52"/>
        <end position="398"/>
    </location>
</feature>
<feature type="signal peptide" evidence="3">
    <location>
        <begin position="1"/>
        <end position="22"/>
    </location>
</feature>
<dbReference type="InterPro" id="IPR008753">
    <property type="entry name" value="Peptidase_M13_N"/>
</dbReference>
<name>A0A1I8Q421_STOCA</name>
<proteinExistence type="inferred from homology"/>
<evidence type="ECO:0000256" key="3">
    <source>
        <dbReference type="SAM" id="SignalP"/>
    </source>
</evidence>
<dbReference type="InterPro" id="IPR000718">
    <property type="entry name" value="Peptidase_M13"/>
</dbReference>
<organism evidence="5 6">
    <name type="scientific">Stomoxys calcitrans</name>
    <name type="common">Stable fly</name>
    <name type="synonym">Conops calcitrans</name>
    <dbReference type="NCBI Taxonomy" id="35570"/>
    <lineage>
        <taxon>Eukaryota</taxon>
        <taxon>Metazoa</taxon>
        <taxon>Ecdysozoa</taxon>
        <taxon>Arthropoda</taxon>
        <taxon>Hexapoda</taxon>
        <taxon>Insecta</taxon>
        <taxon>Pterygota</taxon>
        <taxon>Neoptera</taxon>
        <taxon>Endopterygota</taxon>
        <taxon>Diptera</taxon>
        <taxon>Brachycera</taxon>
        <taxon>Muscomorpha</taxon>
        <taxon>Muscoidea</taxon>
        <taxon>Muscidae</taxon>
        <taxon>Stomoxys</taxon>
    </lineage>
</organism>
<dbReference type="PROSITE" id="PS51885">
    <property type="entry name" value="NEPRILYSIN"/>
    <property type="match status" value="1"/>
</dbReference>
<evidence type="ECO:0000256" key="2">
    <source>
        <dbReference type="ARBA" id="ARBA00007357"/>
    </source>
</evidence>
<evidence type="ECO:0000256" key="1">
    <source>
        <dbReference type="ARBA" id="ARBA00004401"/>
    </source>
</evidence>
<dbReference type="PANTHER" id="PTHR11733">
    <property type="entry name" value="ZINC METALLOPROTEASE FAMILY M13 NEPRILYSIN-RELATED"/>
    <property type="match status" value="1"/>
</dbReference>
<dbReference type="EnsemblMetazoa" id="SCAU013687-RA">
    <property type="protein sequence ID" value="SCAU013687-PA"/>
    <property type="gene ID" value="SCAU013687"/>
</dbReference>
<dbReference type="Gene3D" id="3.40.390.10">
    <property type="entry name" value="Collagenase (Catalytic Domain)"/>
    <property type="match status" value="1"/>
</dbReference>
<dbReference type="PANTHER" id="PTHR11733:SF167">
    <property type="entry name" value="FI17812P1-RELATED"/>
    <property type="match status" value="1"/>
</dbReference>
<dbReference type="OrthoDB" id="7842934at2759"/>
<dbReference type="AlphaFoldDB" id="A0A1I8Q421"/>
<accession>A0A1I8Q421</accession>
<evidence type="ECO:0000259" key="4">
    <source>
        <dbReference type="Pfam" id="PF05649"/>
    </source>
</evidence>
<dbReference type="GO" id="GO:0004222">
    <property type="term" value="F:metalloendopeptidase activity"/>
    <property type="evidence" value="ECO:0007669"/>
    <property type="project" value="InterPro"/>
</dbReference>
<dbReference type="GO" id="GO:0005886">
    <property type="term" value="C:plasma membrane"/>
    <property type="evidence" value="ECO:0007669"/>
    <property type="project" value="UniProtKB-SubCell"/>
</dbReference>
<comment type="subcellular location">
    <subcellularLocation>
        <location evidence="1">Cell membrane</location>
        <topology evidence="1">Single-pass type II membrane protein</topology>
    </subcellularLocation>
</comment>
<gene>
    <name evidence="5" type="primary">106090026</name>
</gene>
<feature type="chain" id="PRO_5009327729" description="Peptidase M13 N-terminal domain-containing protein" evidence="3">
    <location>
        <begin position="23"/>
        <end position="613"/>
    </location>
</feature>
<evidence type="ECO:0000313" key="5">
    <source>
        <dbReference type="EnsemblMetazoa" id="SCAU013687-PA"/>
    </source>
</evidence>
<dbReference type="Proteomes" id="UP000095300">
    <property type="component" value="Unassembled WGS sequence"/>
</dbReference>
<dbReference type="Gene3D" id="1.10.1380.10">
    <property type="entry name" value="Neutral endopeptidase , domain2"/>
    <property type="match status" value="1"/>
</dbReference>
<dbReference type="SUPFAM" id="SSF55486">
    <property type="entry name" value="Metalloproteases ('zincins'), catalytic domain"/>
    <property type="match status" value="1"/>
</dbReference>
<dbReference type="GO" id="GO:0016485">
    <property type="term" value="P:protein processing"/>
    <property type="evidence" value="ECO:0007669"/>
    <property type="project" value="TreeGrafter"/>
</dbReference>
<dbReference type="VEuPathDB" id="VectorBase:SCAU013687"/>
<dbReference type="KEGG" id="scac:106090026"/>
<keyword evidence="6" id="KW-1185">Reference proteome</keyword>
<dbReference type="InterPro" id="IPR042089">
    <property type="entry name" value="Peptidase_M13_dom_2"/>
</dbReference>
<reference evidence="5" key="1">
    <citation type="submission" date="2020-05" db="UniProtKB">
        <authorList>
            <consortium name="EnsemblMetazoa"/>
        </authorList>
    </citation>
    <scope>IDENTIFICATION</scope>
    <source>
        <strain evidence="5">USDA</strain>
    </source>
</reference>
<comment type="similarity">
    <text evidence="2">Belongs to the peptidase M13 family.</text>
</comment>
<dbReference type="InterPro" id="IPR024079">
    <property type="entry name" value="MetalloPept_cat_dom_sf"/>
</dbReference>
<sequence length="613" mass="70656">MNYSQWLSIILIFIVGHNNNWACATLNPSSSHFFNRKLLRQMKSYIDVEANPCANFYQYACGKWSQVHAVCDNPESPYTTAIDKVNYEINLEYVQYLDAMIIRNKPEFAQKAHAFYKSCLSAGLNKDNNLKNVIRIMQGNANMKWALLGQTPFDWVRTLAVLRRYGLNGIWIEEDVYDSYGDTFKSVIDLDKPTQGGGFTPMTYEDLKYITESLGKTLNAVEPARQLSDRIVKFEVQLRQLELVKDHVGLKQVAVKDLPLPWLQQYLSIVLNRSPLNPNMKVQIQNVAYMKELDALLQSQESGFLCRYLELRFLWQLGQTPKTSNKTNCVAATRGFQSLAMNWIYEQEHPELEQEIPRIYEIFNNIVAYIRHKMKADRSGIVTPKVLNKLDKIKLKVGNLPRINTIEVLNSFYAALSLSPHDFYGNLLNISHFYFNVSHSGYGNYLSHNVDELFYADSYVTGSTFLPYYLNTPNVMMAPLTLMRQPFYHWGYGDVFTYSTLGNRFAILIIKDLMETCAVEAENLQKLVEISGFHSAYGAFRSQLPEDQRDAYFARGAQIIFFLNSAQILCDAAAAFDVNPFMTHFPEFSDVFDCKLRHFLKAFEKLQEEKEEL</sequence>
<evidence type="ECO:0000313" key="6">
    <source>
        <dbReference type="Proteomes" id="UP000095300"/>
    </source>
</evidence>